<keyword evidence="3" id="KW-1185">Reference proteome</keyword>
<keyword evidence="1" id="KW-1133">Transmembrane helix</keyword>
<evidence type="ECO:0000313" key="2">
    <source>
        <dbReference type="EMBL" id="SCW87314.1"/>
    </source>
</evidence>
<protein>
    <submittedName>
        <fullName evidence="2">Uncharacterized protein</fullName>
    </submittedName>
</protein>
<organism evidence="2 3">
    <name type="scientific">Paenibacillus tianmuensis</name>
    <dbReference type="NCBI Taxonomy" id="624147"/>
    <lineage>
        <taxon>Bacteria</taxon>
        <taxon>Bacillati</taxon>
        <taxon>Bacillota</taxon>
        <taxon>Bacilli</taxon>
        <taxon>Bacillales</taxon>
        <taxon>Paenibacillaceae</taxon>
        <taxon>Paenibacillus</taxon>
    </lineage>
</organism>
<sequence>MMYITIVLLIIFLLSKLKVISLGPKVEILFLVLIVITVLINILLLFAWPVSTGTGVKEGVLQ</sequence>
<gene>
    <name evidence="2" type="ORF">SAMN04487970_10895</name>
</gene>
<keyword evidence="1" id="KW-0812">Transmembrane</keyword>
<keyword evidence="1" id="KW-0472">Membrane</keyword>
<evidence type="ECO:0000256" key="1">
    <source>
        <dbReference type="SAM" id="Phobius"/>
    </source>
</evidence>
<dbReference type="AlphaFoldDB" id="A0A1G4U120"/>
<evidence type="ECO:0000313" key="3">
    <source>
        <dbReference type="Proteomes" id="UP000198601"/>
    </source>
</evidence>
<accession>A0A1G4U120</accession>
<dbReference type="EMBL" id="FMTT01000089">
    <property type="protein sequence ID" value="SCW87314.1"/>
    <property type="molecule type" value="Genomic_DNA"/>
</dbReference>
<feature type="transmembrane region" description="Helical" evidence="1">
    <location>
        <begin position="28"/>
        <end position="48"/>
    </location>
</feature>
<reference evidence="3" key="1">
    <citation type="submission" date="2016-10" db="EMBL/GenBank/DDBJ databases">
        <authorList>
            <person name="Varghese N."/>
            <person name="Submissions S."/>
        </authorList>
    </citation>
    <scope>NUCLEOTIDE SEQUENCE [LARGE SCALE GENOMIC DNA]</scope>
    <source>
        <strain evidence="3">CGMCC 1.8946</strain>
    </source>
</reference>
<dbReference type="Proteomes" id="UP000198601">
    <property type="component" value="Unassembled WGS sequence"/>
</dbReference>
<name>A0A1G4U120_9BACL</name>
<proteinExistence type="predicted"/>